<evidence type="ECO:0000313" key="3">
    <source>
        <dbReference type="Proteomes" id="UP001140949"/>
    </source>
</evidence>
<keyword evidence="1" id="KW-0808">Transferase</keyword>
<keyword evidence="1" id="KW-0675">Receptor</keyword>
<dbReference type="AlphaFoldDB" id="A0AAX6EM87"/>
<organism evidence="1 3">
    <name type="scientific">Iris pallida</name>
    <name type="common">Sweet iris</name>
    <dbReference type="NCBI Taxonomy" id="29817"/>
    <lineage>
        <taxon>Eukaryota</taxon>
        <taxon>Viridiplantae</taxon>
        <taxon>Streptophyta</taxon>
        <taxon>Embryophyta</taxon>
        <taxon>Tracheophyta</taxon>
        <taxon>Spermatophyta</taxon>
        <taxon>Magnoliopsida</taxon>
        <taxon>Liliopsida</taxon>
        <taxon>Asparagales</taxon>
        <taxon>Iridaceae</taxon>
        <taxon>Iridoideae</taxon>
        <taxon>Irideae</taxon>
        <taxon>Iris</taxon>
    </lineage>
</organism>
<evidence type="ECO:0000313" key="2">
    <source>
        <dbReference type="EMBL" id="KAJ6843960.1"/>
    </source>
</evidence>
<reference evidence="1" key="1">
    <citation type="journal article" date="2023" name="GigaByte">
        <title>Genome assembly of the bearded iris, Iris pallida Lam.</title>
        <authorList>
            <person name="Bruccoleri R.E."/>
            <person name="Oakeley E.J."/>
            <person name="Faust A.M.E."/>
            <person name="Altorfer M."/>
            <person name="Dessus-Babus S."/>
            <person name="Burckhardt D."/>
            <person name="Oertli M."/>
            <person name="Naumann U."/>
            <person name="Petersen F."/>
            <person name="Wong J."/>
        </authorList>
    </citation>
    <scope>NUCLEOTIDE SEQUENCE</scope>
    <source>
        <strain evidence="1">GSM-AAB239-AS_SAM_17_03QT</strain>
    </source>
</reference>
<protein>
    <submittedName>
        <fullName evidence="1">L-type lectin-domain containing receptor kinase IV.2-like</fullName>
    </submittedName>
</protein>
<reference evidence="1" key="2">
    <citation type="submission" date="2023-04" db="EMBL/GenBank/DDBJ databases">
        <authorList>
            <person name="Bruccoleri R.E."/>
            <person name="Oakeley E.J."/>
            <person name="Faust A.-M."/>
            <person name="Dessus-Babus S."/>
            <person name="Altorfer M."/>
            <person name="Burckhardt D."/>
            <person name="Oertli M."/>
            <person name="Naumann U."/>
            <person name="Petersen F."/>
            <person name="Wong J."/>
        </authorList>
    </citation>
    <scope>NUCLEOTIDE SEQUENCE</scope>
    <source>
        <strain evidence="1">GSM-AAB239-AS_SAM_17_03QT</strain>
        <tissue evidence="1">Leaf</tissue>
    </source>
</reference>
<sequence>MPRTWLVAFPLSLKLNSPKYWFGSAVEKSVVGDTTKTSPRPRIKLYLGIIAKTKVVENDRAVPGAVSDLNLKGLGWKACPSS</sequence>
<keyword evidence="1" id="KW-0418">Kinase</keyword>
<evidence type="ECO:0000313" key="1">
    <source>
        <dbReference type="EMBL" id="KAJ6805153.1"/>
    </source>
</evidence>
<dbReference type="Proteomes" id="UP001140949">
    <property type="component" value="Unassembled WGS sequence"/>
</dbReference>
<gene>
    <name evidence="1" type="ORF">M6B38_182340</name>
    <name evidence="2" type="ORF">M6B38_295270</name>
</gene>
<comment type="caution">
    <text evidence="1">The sequence shown here is derived from an EMBL/GenBank/DDBJ whole genome shotgun (WGS) entry which is preliminary data.</text>
</comment>
<proteinExistence type="predicted"/>
<keyword evidence="3" id="KW-1185">Reference proteome</keyword>
<dbReference type="EMBL" id="JANAVB010006800">
    <property type="protein sequence ID" value="KAJ6843960.1"/>
    <property type="molecule type" value="Genomic_DNA"/>
</dbReference>
<dbReference type="GO" id="GO:0016301">
    <property type="term" value="F:kinase activity"/>
    <property type="evidence" value="ECO:0007669"/>
    <property type="project" value="UniProtKB-KW"/>
</dbReference>
<accession>A0AAX6EM87</accession>
<name>A0AAX6EM87_IRIPA</name>
<dbReference type="EMBL" id="JANAVB010035587">
    <property type="protein sequence ID" value="KAJ6805153.1"/>
    <property type="molecule type" value="Genomic_DNA"/>
</dbReference>